<dbReference type="GO" id="GO:0071555">
    <property type="term" value="P:cell wall organization"/>
    <property type="evidence" value="ECO:0007669"/>
    <property type="project" value="TreeGrafter"/>
</dbReference>
<protein>
    <recommendedName>
        <fullName evidence="3">Penicillin-binding protein transpeptidase domain-containing protein</fullName>
    </recommendedName>
</protein>
<evidence type="ECO:0000256" key="1">
    <source>
        <dbReference type="ARBA" id="ARBA00004370"/>
    </source>
</evidence>
<dbReference type="PANTHER" id="PTHR30627">
    <property type="entry name" value="PEPTIDOGLYCAN D,D-TRANSPEPTIDASE"/>
    <property type="match status" value="1"/>
</dbReference>
<dbReference type="InterPro" id="IPR001460">
    <property type="entry name" value="PCN-bd_Tpept"/>
</dbReference>
<dbReference type="Pfam" id="PF00905">
    <property type="entry name" value="Transpeptidase"/>
    <property type="match status" value="1"/>
</dbReference>
<dbReference type="EMBL" id="PFEL01000047">
    <property type="protein sequence ID" value="PJE69194.1"/>
    <property type="molecule type" value="Genomic_DNA"/>
</dbReference>
<proteinExistence type="predicted"/>
<feature type="domain" description="Penicillin-binding protein transpeptidase" evidence="3">
    <location>
        <begin position="1"/>
        <end position="86"/>
    </location>
</feature>
<dbReference type="GO" id="GO:0008658">
    <property type="term" value="F:penicillin binding"/>
    <property type="evidence" value="ECO:0007669"/>
    <property type="project" value="InterPro"/>
</dbReference>
<name>A0A2M8L5S8_9BACT</name>
<evidence type="ECO:0000313" key="5">
    <source>
        <dbReference type="Proteomes" id="UP000229500"/>
    </source>
</evidence>
<evidence type="ECO:0000256" key="2">
    <source>
        <dbReference type="ARBA" id="ARBA00023136"/>
    </source>
</evidence>
<dbReference type="SUPFAM" id="SSF56601">
    <property type="entry name" value="beta-lactamase/transpeptidase-like"/>
    <property type="match status" value="1"/>
</dbReference>
<evidence type="ECO:0000259" key="3">
    <source>
        <dbReference type="Pfam" id="PF00905"/>
    </source>
</evidence>
<dbReference type="Proteomes" id="UP000229500">
    <property type="component" value="Unassembled WGS sequence"/>
</dbReference>
<evidence type="ECO:0000313" key="4">
    <source>
        <dbReference type="EMBL" id="PJE69194.1"/>
    </source>
</evidence>
<comment type="caution">
    <text evidence="4">The sequence shown here is derived from an EMBL/GenBank/DDBJ whole genome shotgun (WGS) entry which is preliminary data.</text>
</comment>
<gene>
    <name evidence="4" type="ORF">COU96_01065</name>
</gene>
<accession>A0A2M8L5S8</accession>
<comment type="subcellular location">
    <subcellularLocation>
        <location evidence="1">Membrane</location>
    </subcellularLocation>
</comment>
<organism evidence="4 5">
    <name type="scientific">Candidatus Shapirobacteria bacterium CG10_big_fil_rev_8_21_14_0_10_38_14</name>
    <dbReference type="NCBI Taxonomy" id="1974483"/>
    <lineage>
        <taxon>Bacteria</taxon>
        <taxon>Candidatus Shapironibacteriota</taxon>
    </lineage>
</organism>
<reference evidence="5" key="1">
    <citation type="submission" date="2017-09" db="EMBL/GenBank/DDBJ databases">
        <title>Depth-based differentiation of microbial function through sediment-hosted aquifers and enrichment of novel symbionts in the deep terrestrial subsurface.</title>
        <authorList>
            <person name="Probst A.J."/>
            <person name="Ladd B."/>
            <person name="Jarett J.K."/>
            <person name="Geller-Mcgrath D.E."/>
            <person name="Sieber C.M.K."/>
            <person name="Emerson J.B."/>
            <person name="Anantharaman K."/>
            <person name="Thomas B.C."/>
            <person name="Malmstrom R."/>
            <person name="Stieglmeier M."/>
            <person name="Klingl A."/>
            <person name="Woyke T."/>
            <person name="Ryan C.M."/>
            <person name="Banfield J.F."/>
        </authorList>
    </citation>
    <scope>NUCLEOTIDE SEQUENCE [LARGE SCALE GENOMIC DNA]</scope>
</reference>
<dbReference type="GO" id="GO:0005886">
    <property type="term" value="C:plasma membrane"/>
    <property type="evidence" value="ECO:0007669"/>
    <property type="project" value="TreeGrafter"/>
</dbReference>
<dbReference type="InterPro" id="IPR050515">
    <property type="entry name" value="Beta-lactam/transpept"/>
</dbReference>
<dbReference type="Gene3D" id="3.30.450.330">
    <property type="match status" value="1"/>
</dbReference>
<sequence>MMVSVVEAAYTRAAQIPGYYVAGKTGTAQISFAALGIDKRGYSDKTWQSFVGFAPAFDPKFLILVKLNNPATKTAEYSAVPIFQTLAKYIIDYYQIPPDHEYE</sequence>
<dbReference type="PANTHER" id="PTHR30627:SF1">
    <property type="entry name" value="PEPTIDOGLYCAN D,D-TRANSPEPTIDASE FTSI"/>
    <property type="match status" value="1"/>
</dbReference>
<dbReference type="AlphaFoldDB" id="A0A2M8L5S8"/>
<dbReference type="InterPro" id="IPR012338">
    <property type="entry name" value="Beta-lactam/transpept-like"/>
</dbReference>
<keyword evidence="2" id="KW-0472">Membrane</keyword>